<dbReference type="AlphaFoldDB" id="N4WUW0"/>
<sequence>MGIPALWDTIRRHEEVIPIAQLAEDHHRRHGKPLRIAVDEADWRFNNLTPQQVYAIRDATNQHAFQGIEKAMFYRLCRLLTLNIQLIFVFDGPGRPWKRGKRGQGRINYEERRLFQELLKYLGVLYHEAPGEAEAECARMQILGIVDAVWSQDSDCLMFGCTLWFHDHRVAKNEGVTDRSKENTKKNGKYASVIRAVDMKERYNLDQEGLVLFAMLVGGDYDQQGLPQCGPGIALQAVKEGLGRSLCECRNQFDCQLWSQELAQFLNTSPRGRSIPIPSMFPDYEILKKYYRPKVTSDQELLLASRLNLDYIRPIQEHELLKLASERFNIWGRLYMNWIGPILLIRDLVSRDSSKPKEMVHEIRIPKQRAKKTEDHPPMRTFERKITFPPFGVTSLCKDDFEGSQFGHWNGDDKMLFDPEYRVECEMSEYWLRKALPTEVFNSYLPTPKSSSKRKRASEDVEEPTESPCNKRKSKSCRALNSDTSESHMSQSTRPNLSVSESKTPFKVSIYEPISSTSIRKPIELIELSDSEDDKTLQVPPIPSSRQLSFIEAAKSPPSLVASASSSLVVPSKSQNDSENRTPFDLDEDDVDDEDLLLALRLSMQEASSSTKHSLNKGKFYDIFAMREEGRSVEGLAVPAWSLDKALISDLLPPDIPTPNRQARSIASTRNNPPRSATHANFARMDLAEMHTQSSGPSDLARSLVPSPTKEERIMARPEASSTTPTRHSLDEIRAARLRHFCAPFVTKISDEGNIASSPPRATLVDSGVSSRAAPTDIEYIDLTED</sequence>
<dbReference type="InterPro" id="IPR006084">
    <property type="entry name" value="XPG/Rad2"/>
</dbReference>
<dbReference type="PRINTS" id="PR00853">
    <property type="entry name" value="XPGRADSUPER"/>
</dbReference>
<dbReference type="PANTHER" id="PTHR11081:SF62">
    <property type="entry name" value="XPG-I DOMAIN-CONTAINING PROTEIN"/>
    <property type="match status" value="1"/>
</dbReference>
<dbReference type="Gene3D" id="3.40.50.1010">
    <property type="entry name" value="5'-nuclease"/>
    <property type="match status" value="1"/>
</dbReference>
<feature type="region of interest" description="Disordered" evidence="1">
    <location>
        <begin position="567"/>
        <end position="589"/>
    </location>
</feature>
<gene>
    <name evidence="3" type="ORF">COCC4DRAFT_73513</name>
</gene>
<dbReference type="RefSeq" id="XP_014077159.1">
    <property type="nucleotide sequence ID" value="XM_014221684.1"/>
</dbReference>
<feature type="compositionally biased region" description="Polar residues" evidence="1">
    <location>
        <begin position="659"/>
        <end position="678"/>
    </location>
</feature>
<reference evidence="3 4" key="1">
    <citation type="journal article" date="2012" name="PLoS Pathog.">
        <title>Diverse lifestyles and strategies of plant pathogenesis encoded in the genomes of eighteen Dothideomycetes fungi.</title>
        <authorList>
            <person name="Ohm R.A."/>
            <person name="Feau N."/>
            <person name="Henrissat B."/>
            <person name="Schoch C.L."/>
            <person name="Horwitz B.A."/>
            <person name="Barry K.W."/>
            <person name="Condon B.J."/>
            <person name="Copeland A.C."/>
            <person name="Dhillon B."/>
            <person name="Glaser F."/>
            <person name="Hesse C.N."/>
            <person name="Kosti I."/>
            <person name="LaButti K."/>
            <person name="Lindquist E.A."/>
            <person name="Lucas S."/>
            <person name="Salamov A.A."/>
            <person name="Bradshaw R.E."/>
            <person name="Ciuffetti L."/>
            <person name="Hamelin R.C."/>
            <person name="Kema G.H.J."/>
            <person name="Lawrence C."/>
            <person name="Scott J.A."/>
            <person name="Spatafora J.W."/>
            <person name="Turgeon B.G."/>
            <person name="de Wit P.J.G.M."/>
            <person name="Zhong S."/>
            <person name="Goodwin S.B."/>
            <person name="Grigoriev I.V."/>
        </authorList>
    </citation>
    <scope>NUCLEOTIDE SEQUENCE [LARGE SCALE GENOMIC DNA]</scope>
    <source>
        <strain evidence="4">C4 / ATCC 48331 / race T</strain>
    </source>
</reference>
<dbReference type="InterPro" id="IPR029060">
    <property type="entry name" value="PIN-like_dom_sf"/>
</dbReference>
<dbReference type="OrthoDB" id="2959108at2759"/>
<accession>N4WUW0</accession>
<proteinExistence type="predicted"/>
<evidence type="ECO:0000256" key="1">
    <source>
        <dbReference type="SAM" id="MobiDB-lite"/>
    </source>
</evidence>
<feature type="domain" description="XPG-I" evidence="2">
    <location>
        <begin position="120"/>
        <end position="205"/>
    </location>
</feature>
<evidence type="ECO:0000313" key="3">
    <source>
        <dbReference type="EMBL" id="ENI03250.1"/>
    </source>
</evidence>
<dbReference type="PANTHER" id="PTHR11081">
    <property type="entry name" value="FLAP ENDONUCLEASE FAMILY MEMBER"/>
    <property type="match status" value="1"/>
</dbReference>
<keyword evidence="4" id="KW-1185">Reference proteome</keyword>
<protein>
    <recommendedName>
        <fullName evidence="2">XPG-I domain-containing protein</fullName>
    </recommendedName>
</protein>
<dbReference type="InterPro" id="IPR003903">
    <property type="entry name" value="UIM_dom"/>
</dbReference>
<feature type="compositionally biased region" description="Polar residues" evidence="1">
    <location>
        <begin position="479"/>
        <end position="500"/>
    </location>
</feature>
<reference evidence="4" key="2">
    <citation type="journal article" date="2013" name="PLoS Genet.">
        <title>Comparative genome structure, secondary metabolite, and effector coding capacity across Cochliobolus pathogens.</title>
        <authorList>
            <person name="Condon B.J."/>
            <person name="Leng Y."/>
            <person name="Wu D."/>
            <person name="Bushley K.E."/>
            <person name="Ohm R.A."/>
            <person name="Otillar R."/>
            <person name="Martin J."/>
            <person name="Schackwitz W."/>
            <person name="Grimwood J."/>
            <person name="MohdZainudin N."/>
            <person name="Xue C."/>
            <person name="Wang R."/>
            <person name="Manning V.A."/>
            <person name="Dhillon B."/>
            <person name="Tu Z.J."/>
            <person name="Steffenson B.J."/>
            <person name="Salamov A."/>
            <person name="Sun H."/>
            <person name="Lowry S."/>
            <person name="LaButti K."/>
            <person name="Han J."/>
            <person name="Copeland A."/>
            <person name="Lindquist E."/>
            <person name="Barry K."/>
            <person name="Schmutz J."/>
            <person name="Baker S.E."/>
            <person name="Ciuffetti L.M."/>
            <person name="Grigoriev I.V."/>
            <person name="Zhong S."/>
            <person name="Turgeon B.G."/>
        </authorList>
    </citation>
    <scope>NUCLEOTIDE SEQUENCE [LARGE SCALE GENOMIC DNA]</scope>
    <source>
        <strain evidence="4">C4 / ATCC 48331 / race T</strain>
    </source>
</reference>
<feature type="region of interest" description="Disordered" evidence="1">
    <location>
        <begin position="751"/>
        <end position="771"/>
    </location>
</feature>
<dbReference type="Pfam" id="PF00867">
    <property type="entry name" value="XPG_I"/>
    <property type="match status" value="1"/>
</dbReference>
<feature type="region of interest" description="Disordered" evidence="1">
    <location>
        <begin position="443"/>
        <end position="500"/>
    </location>
</feature>
<dbReference type="GO" id="GO:0006281">
    <property type="term" value="P:DNA repair"/>
    <property type="evidence" value="ECO:0007669"/>
    <property type="project" value="UniProtKB-ARBA"/>
</dbReference>
<dbReference type="GO" id="GO:0017108">
    <property type="term" value="F:5'-flap endonuclease activity"/>
    <property type="evidence" value="ECO:0007669"/>
    <property type="project" value="TreeGrafter"/>
</dbReference>
<feature type="region of interest" description="Disordered" evidence="1">
    <location>
        <begin position="654"/>
        <end position="678"/>
    </location>
</feature>
<feature type="region of interest" description="Disordered" evidence="1">
    <location>
        <begin position="691"/>
        <end position="727"/>
    </location>
</feature>
<dbReference type="HOGENOM" id="CLU_377948_0_0_1"/>
<name>N4WUW0_COCH4</name>
<dbReference type="InterPro" id="IPR006086">
    <property type="entry name" value="XPG-I_dom"/>
</dbReference>
<organism evidence="3 4">
    <name type="scientific">Cochliobolus heterostrophus (strain C4 / ATCC 48331 / race T)</name>
    <name type="common">Southern corn leaf blight fungus</name>
    <name type="synonym">Bipolaris maydis</name>
    <dbReference type="NCBI Taxonomy" id="665024"/>
    <lineage>
        <taxon>Eukaryota</taxon>
        <taxon>Fungi</taxon>
        <taxon>Dikarya</taxon>
        <taxon>Ascomycota</taxon>
        <taxon>Pezizomycotina</taxon>
        <taxon>Dothideomycetes</taxon>
        <taxon>Pleosporomycetidae</taxon>
        <taxon>Pleosporales</taxon>
        <taxon>Pleosporineae</taxon>
        <taxon>Pleosporaceae</taxon>
        <taxon>Bipolaris</taxon>
    </lineage>
</organism>
<dbReference type="CDD" id="cd09870">
    <property type="entry name" value="PIN_YEN1"/>
    <property type="match status" value="1"/>
</dbReference>
<dbReference type="PROSITE" id="PS50330">
    <property type="entry name" value="UIM"/>
    <property type="match status" value="1"/>
</dbReference>
<dbReference type="Proteomes" id="UP000012338">
    <property type="component" value="Unassembled WGS sequence"/>
</dbReference>
<dbReference type="GeneID" id="25847787"/>
<dbReference type="SUPFAM" id="SSF88723">
    <property type="entry name" value="PIN domain-like"/>
    <property type="match status" value="1"/>
</dbReference>
<dbReference type="SMART" id="SM00484">
    <property type="entry name" value="XPGI"/>
    <property type="match status" value="1"/>
</dbReference>
<dbReference type="InterPro" id="IPR036279">
    <property type="entry name" value="5-3_exonuclease_C_sf"/>
</dbReference>
<evidence type="ECO:0000259" key="2">
    <source>
        <dbReference type="SMART" id="SM00484"/>
    </source>
</evidence>
<dbReference type="Gene3D" id="1.10.150.20">
    <property type="entry name" value="5' to 3' exonuclease, C-terminal subdomain"/>
    <property type="match status" value="1"/>
</dbReference>
<dbReference type="SUPFAM" id="SSF47807">
    <property type="entry name" value="5' to 3' exonuclease, C-terminal subdomain"/>
    <property type="match status" value="1"/>
</dbReference>
<dbReference type="EMBL" id="KB733460">
    <property type="protein sequence ID" value="ENI03250.1"/>
    <property type="molecule type" value="Genomic_DNA"/>
</dbReference>
<evidence type="ECO:0000313" key="4">
    <source>
        <dbReference type="Proteomes" id="UP000012338"/>
    </source>
</evidence>